<comment type="similarity">
    <text evidence="2">Belongs to the membrane-bound acyltransferase family. Sterol o-acyltransferase subfamily.</text>
</comment>
<dbReference type="RefSeq" id="XP_060457345.1">
    <property type="nucleotide sequence ID" value="XM_060600785.1"/>
</dbReference>
<feature type="transmembrane region" description="Helical" evidence="11">
    <location>
        <begin position="239"/>
        <end position="259"/>
    </location>
</feature>
<evidence type="ECO:0000256" key="6">
    <source>
        <dbReference type="ARBA" id="ARBA00022989"/>
    </source>
</evidence>
<feature type="transmembrane region" description="Helical" evidence="11">
    <location>
        <begin position="674"/>
        <end position="692"/>
    </location>
</feature>
<proteinExistence type="inferred from homology"/>
<dbReference type="GO" id="GO:0034737">
    <property type="term" value="F:ergosterol O-acyltransferase activity"/>
    <property type="evidence" value="ECO:0007669"/>
    <property type="project" value="TreeGrafter"/>
</dbReference>
<keyword evidence="4 11" id="KW-0812">Transmembrane</keyword>
<evidence type="ECO:0008006" key="14">
    <source>
        <dbReference type="Google" id="ProtNLM"/>
    </source>
</evidence>
<organism evidence="12 13">
    <name type="scientific">Cutaneotrichosporon cavernicola</name>
    <dbReference type="NCBI Taxonomy" id="279322"/>
    <lineage>
        <taxon>Eukaryota</taxon>
        <taxon>Fungi</taxon>
        <taxon>Dikarya</taxon>
        <taxon>Basidiomycota</taxon>
        <taxon>Agaricomycotina</taxon>
        <taxon>Tremellomycetes</taxon>
        <taxon>Trichosporonales</taxon>
        <taxon>Trichosporonaceae</taxon>
        <taxon>Cutaneotrichosporon</taxon>
    </lineage>
</organism>
<feature type="compositionally biased region" description="Polar residues" evidence="10">
    <location>
        <begin position="65"/>
        <end position="94"/>
    </location>
</feature>
<dbReference type="PANTHER" id="PTHR10408:SF9">
    <property type="entry name" value="STEROL O-ACYLTRANSFERASE 2-RELATED"/>
    <property type="match status" value="1"/>
</dbReference>
<accession>A0AA48L528</accession>
<evidence type="ECO:0000256" key="3">
    <source>
        <dbReference type="ARBA" id="ARBA00022679"/>
    </source>
</evidence>
<gene>
    <name evidence="12" type="primary">ARE2</name>
    <name evidence="12" type="ORF">CcaverHIS019_0409000</name>
</gene>
<keyword evidence="6 11" id="KW-1133">Transmembrane helix</keyword>
<evidence type="ECO:0000256" key="9">
    <source>
        <dbReference type="ARBA" id="ARBA00023568"/>
    </source>
</evidence>
<keyword evidence="5" id="KW-0256">Endoplasmic reticulum</keyword>
<evidence type="ECO:0000256" key="5">
    <source>
        <dbReference type="ARBA" id="ARBA00022824"/>
    </source>
</evidence>
<feature type="compositionally biased region" description="Pro residues" evidence="10">
    <location>
        <begin position="380"/>
        <end position="390"/>
    </location>
</feature>
<evidence type="ECO:0000256" key="8">
    <source>
        <dbReference type="ARBA" id="ARBA00023315"/>
    </source>
</evidence>
<dbReference type="GO" id="GO:0005789">
    <property type="term" value="C:endoplasmic reticulum membrane"/>
    <property type="evidence" value="ECO:0007669"/>
    <property type="project" value="UniProtKB-SubCell"/>
</dbReference>
<dbReference type="KEGG" id="ccac:CcaHIS019_0409000"/>
<dbReference type="InterPro" id="IPR004299">
    <property type="entry name" value="MBOAT_fam"/>
</dbReference>
<feature type="transmembrane region" description="Helical" evidence="11">
    <location>
        <begin position="297"/>
        <end position="314"/>
    </location>
</feature>
<dbReference type="PANTHER" id="PTHR10408">
    <property type="entry name" value="STEROL O-ACYLTRANSFERASE"/>
    <property type="match status" value="1"/>
</dbReference>
<keyword evidence="7 11" id="KW-0472">Membrane</keyword>
<evidence type="ECO:0000256" key="2">
    <source>
        <dbReference type="ARBA" id="ARBA00009010"/>
    </source>
</evidence>
<evidence type="ECO:0000313" key="12">
    <source>
        <dbReference type="EMBL" id="BEI92080.1"/>
    </source>
</evidence>
<evidence type="ECO:0000256" key="11">
    <source>
        <dbReference type="SAM" id="Phobius"/>
    </source>
</evidence>
<dbReference type="AlphaFoldDB" id="A0AA48L528"/>
<feature type="transmembrane region" description="Helical" evidence="11">
    <location>
        <begin position="704"/>
        <end position="722"/>
    </location>
</feature>
<feature type="transmembrane region" description="Helical" evidence="11">
    <location>
        <begin position="271"/>
        <end position="291"/>
    </location>
</feature>
<name>A0AA48L528_9TREE</name>
<comment type="function">
    <text evidence="9">Sterol O-acyltransferase that catalyzes the formation of stery esters.</text>
</comment>
<dbReference type="GO" id="GO:0008204">
    <property type="term" value="P:ergosterol metabolic process"/>
    <property type="evidence" value="ECO:0007669"/>
    <property type="project" value="TreeGrafter"/>
</dbReference>
<keyword evidence="13" id="KW-1185">Reference proteome</keyword>
<evidence type="ECO:0000256" key="10">
    <source>
        <dbReference type="SAM" id="MobiDB-lite"/>
    </source>
</evidence>
<sequence>MVATRASKLARASEPGTGATQTTIPTPPTSTADLHLDNPSPVTLSSLDPSPHPSQISQHSLPRNHLSSTPDGASTPHSLLTRPSSSLSNLGSHPLSKQVQLEHDDADFNLNLDAQLQEELDKQDSPRSSSHLSLSTNMGAVLSSAPCEDAVIATPSGTVLVRPYVSAGKEIKALLQFKPRYSSFDRENNKSQSDQFRGFFTLFWIALALLFLRTCIESWETNRTLLSPNFAQLITADGVALAFADFIMVTSMLLCVPFVKCLQKGYFKYNWTALIFQHVFQTTFLGVAIAWGYARNWYWVQAGFLVLHALSSMMKMHSYMSHNGMLANVNARLIEEKRTLHEYLNSLPGGHEAALAEAAERKGELEAREASAPRISEPATPAPTPTPPQIRVPNDNGAVLSETSARLGLNGNAKKKNGEVRRRIRSSKPATDALPAPQSGLPRGTSLEPAHTTSPHAKRAPTLLAWSSDPKIALLARNIDAMSDELCSNGERGLVWPQNVTYKHFIEFMFFPTLVYQLEYPRTSTRRPLFILEKVFATFGTFSLIYTVTEHYIMPYSPKPGDNLIQTFAQLAIPMIVNFLLIFYIIFECVCTGFAEISYFADREFYQDWWNSTSWDEFSRKWNKPVHTFLLRHVYASSRSGLRLGRWSATFFTFLLSALCHELVMAVVSKKIRPYLFLMQMIQLPMIMIGRLPAVKRNRTLGNIIFWAGLMLGFPLLEICYLRF</sequence>
<dbReference type="InterPro" id="IPR014371">
    <property type="entry name" value="Oat_ACAT_DAG_ARE"/>
</dbReference>
<dbReference type="Proteomes" id="UP001233271">
    <property type="component" value="Chromosome 4"/>
</dbReference>
<evidence type="ECO:0000256" key="7">
    <source>
        <dbReference type="ARBA" id="ARBA00023136"/>
    </source>
</evidence>
<keyword evidence="3" id="KW-0808">Transferase</keyword>
<dbReference type="EMBL" id="AP028215">
    <property type="protein sequence ID" value="BEI92080.1"/>
    <property type="molecule type" value="Genomic_DNA"/>
</dbReference>
<feature type="transmembrane region" description="Helical" evidence="11">
    <location>
        <begin position="647"/>
        <end position="668"/>
    </location>
</feature>
<feature type="transmembrane region" description="Helical" evidence="11">
    <location>
        <begin position="529"/>
        <end position="548"/>
    </location>
</feature>
<feature type="compositionally biased region" description="Basic and acidic residues" evidence="10">
    <location>
        <begin position="358"/>
        <end position="371"/>
    </location>
</feature>
<dbReference type="Pfam" id="PF03062">
    <property type="entry name" value="MBOAT"/>
    <property type="match status" value="1"/>
</dbReference>
<feature type="region of interest" description="Disordered" evidence="10">
    <location>
        <begin position="356"/>
        <end position="461"/>
    </location>
</feature>
<evidence type="ECO:0000256" key="4">
    <source>
        <dbReference type="ARBA" id="ARBA00022692"/>
    </source>
</evidence>
<reference evidence="12" key="1">
    <citation type="journal article" date="2023" name="BMC Genomics">
        <title>Chromosome-level genome assemblies of Cutaneotrichosporon spp. (Trichosporonales, Basidiomycota) reveal imbalanced evolution between nucleotide sequences and chromosome synteny.</title>
        <authorList>
            <person name="Kobayashi Y."/>
            <person name="Kayamori A."/>
            <person name="Aoki K."/>
            <person name="Shiwa Y."/>
            <person name="Matsutani M."/>
            <person name="Fujita N."/>
            <person name="Sugita T."/>
            <person name="Iwasaki W."/>
            <person name="Tanaka N."/>
            <person name="Takashima M."/>
        </authorList>
    </citation>
    <scope>NUCLEOTIDE SEQUENCE</scope>
    <source>
        <strain evidence="12">HIS019</strain>
    </source>
</reference>
<evidence type="ECO:0000313" key="13">
    <source>
        <dbReference type="Proteomes" id="UP001233271"/>
    </source>
</evidence>
<keyword evidence="8" id="KW-0012">Acyltransferase</keyword>
<evidence type="ECO:0000256" key="1">
    <source>
        <dbReference type="ARBA" id="ARBA00004477"/>
    </source>
</evidence>
<dbReference type="GeneID" id="85495950"/>
<feature type="region of interest" description="Disordered" evidence="10">
    <location>
        <begin position="1"/>
        <end position="94"/>
    </location>
</feature>
<comment type="subcellular location">
    <subcellularLocation>
        <location evidence="1">Endoplasmic reticulum membrane</location>
        <topology evidence="1">Multi-pass membrane protein</topology>
    </subcellularLocation>
</comment>
<feature type="transmembrane region" description="Helical" evidence="11">
    <location>
        <begin position="568"/>
        <end position="587"/>
    </location>
</feature>
<protein>
    <recommendedName>
        <fullName evidence="14">O-acyltransferase</fullName>
    </recommendedName>
</protein>
<feature type="compositionally biased region" description="Low complexity" evidence="10">
    <location>
        <begin position="15"/>
        <end position="32"/>
    </location>
</feature>
<feature type="transmembrane region" description="Helical" evidence="11">
    <location>
        <begin position="199"/>
        <end position="219"/>
    </location>
</feature>